<proteinExistence type="predicted"/>
<feature type="region of interest" description="Disordered" evidence="1">
    <location>
        <begin position="19"/>
        <end position="39"/>
    </location>
</feature>
<organism evidence="2 3">
    <name type="scientific">Caerostris extrusa</name>
    <name type="common">Bark spider</name>
    <name type="synonym">Caerostris bankana</name>
    <dbReference type="NCBI Taxonomy" id="172846"/>
    <lineage>
        <taxon>Eukaryota</taxon>
        <taxon>Metazoa</taxon>
        <taxon>Ecdysozoa</taxon>
        <taxon>Arthropoda</taxon>
        <taxon>Chelicerata</taxon>
        <taxon>Arachnida</taxon>
        <taxon>Araneae</taxon>
        <taxon>Araneomorphae</taxon>
        <taxon>Entelegynae</taxon>
        <taxon>Araneoidea</taxon>
        <taxon>Araneidae</taxon>
        <taxon>Caerostris</taxon>
    </lineage>
</organism>
<name>A0AAV4QW18_CAEEX</name>
<sequence length="244" mass="27167">MPLLHAPERSQTFPFQFLRSSTPKRSKERMKPSKPFPRTMILNSVPGSEAGPPSENASLFLSRPMRGQPCGIELPLGWLHLQPKNLGSPIRFFLDGFTVCGQSILPQKRGGRTLPILLLTTSFIYRCLCYTLQRDSERSIPVSSLQHTQKKQRASEAIKTISTNNASKFCSGPWKQGLQRSIRSASLFLSRPMPGQPCGRDLPFGWLHLQLKNLGSPIRFLLDGFTMCGQSILSEKGGGRTLVT</sequence>
<accession>A0AAV4QW18</accession>
<protein>
    <submittedName>
        <fullName evidence="2">Uncharacterized protein</fullName>
    </submittedName>
</protein>
<dbReference type="AlphaFoldDB" id="A0AAV4QW18"/>
<evidence type="ECO:0000256" key="1">
    <source>
        <dbReference type="SAM" id="MobiDB-lite"/>
    </source>
</evidence>
<evidence type="ECO:0000313" key="2">
    <source>
        <dbReference type="EMBL" id="GIY11913.1"/>
    </source>
</evidence>
<dbReference type="EMBL" id="BPLR01006723">
    <property type="protein sequence ID" value="GIY11913.1"/>
    <property type="molecule type" value="Genomic_DNA"/>
</dbReference>
<reference evidence="2 3" key="1">
    <citation type="submission" date="2021-06" db="EMBL/GenBank/DDBJ databases">
        <title>Caerostris extrusa draft genome.</title>
        <authorList>
            <person name="Kono N."/>
            <person name="Arakawa K."/>
        </authorList>
    </citation>
    <scope>NUCLEOTIDE SEQUENCE [LARGE SCALE GENOMIC DNA]</scope>
</reference>
<dbReference type="Proteomes" id="UP001054945">
    <property type="component" value="Unassembled WGS sequence"/>
</dbReference>
<comment type="caution">
    <text evidence="2">The sequence shown here is derived from an EMBL/GenBank/DDBJ whole genome shotgun (WGS) entry which is preliminary data.</text>
</comment>
<keyword evidence="3" id="KW-1185">Reference proteome</keyword>
<gene>
    <name evidence="2" type="ORF">CEXT_341741</name>
</gene>
<evidence type="ECO:0000313" key="3">
    <source>
        <dbReference type="Proteomes" id="UP001054945"/>
    </source>
</evidence>